<dbReference type="InterPro" id="IPR045314">
    <property type="entry name" value="bZIP_plant_GBF1"/>
</dbReference>
<gene>
    <name evidence="9" type="ORF">CEUSTIGMA_g8854.t1</name>
</gene>
<dbReference type="SMART" id="SM00338">
    <property type="entry name" value="BRLZ"/>
    <property type="match status" value="1"/>
</dbReference>
<comment type="subcellular location">
    <subcellularLocation>
        <location evidence="1">Nucleus</location>
    </subcellularLocation>
</comment>
<dbReference type="GO" id="GO:0003700">
    <property type="term" value="F:DNA-binding transcription factor activity"/>
    <property type="evidence" value="ECO:0007669"/>
    <property type="project" value="InterPro"/>
</dbReference>
<evidence type="ECO:0000256" key="5">
    <source>
        <dbReference type="ARBA" id="ARBA00023163"/>
    </source>
</evidence>
<evidence type="ECO:0000256" key="3">
    <source>
        <dbReference type="ARBA" id="ARBA00023015"/>
    </source>
</evidence>
<keyword evidence="4" id="KW-0238">DNA-binding</keyword>
<comment type="similarity">
    <text evidence="2">Belongs to the bZIP family.</text>
</comment>
<evidence type="ECO:0000256" key="4">
    <source>
        <dbReference type="ARBA" id="ARBA00023125"/>
    </source>
</evidence>
<dbReference type="OrthoDB" id="1642657at2759"/>
<keyword evidence="5" id="KW-0804">Transcription</keyword>
<dbReference type="GO" id="GO:0005634">
    <property type="term" value="C:nucleus"/>
    <property type="evidence" value="ECO:0007669"/>
    <property type="project" value="UniProtKB-SubCell"/>
</dbReference>
<dbReference type="SUPFAM" id="SSF57959">
    <property type="entry name" value="Leucine zipper domain"/>
    <property type="match status" value="1"/>
</dbReference>
<reference evidence="9 10" key="1">
    <citation type="submission" date="2017-08" db="EMBL/GenBank/DDBJ databases">
        <title>Acidophilic green algal genome provides insights into adaptation to an acidic environment.</title>
        <authorList>
            <person name="Hirooka S."/>
            <person name="Hirose Y."/>
            <person name="Kanesaki Y."/>
            <person name="Higuchi S."/>
            <person name="Fujiwara T."/>
            <person name="Onuma R."/>
            <person name="Era A."/>
            <person name="Ohbayashi R."/>
            <person name="Uzuka A."/>
            <person name="Nozaki H."/>
            <person name="Yoshikawa H."/>
            <person name="Miyagishima S.Y."/>
        </authorList>
    </citation>
    <scope>NUCLEOTIDE SEQUENCE [LARGE SCALE GENOMIC DNA]</scope>
    <source>
        <strain evidence="9 10">NIES-2499</strain>
    </source>
</reference>
<dbReference type="PROSITE" id="PS50217">
    <property type="entry name" value="BZIP"/>
    <property type="match status" value="1"/>
</dbReference>
<evidence type="ECO:0000256" key="7">
    <source>
        <dbReference type="SAM" id="MobiDB-lite"/>
    </source>
</evidence>
<dbReference type="PANTHER" id="PTHR45967:SF38">
    <property type="entry name" value="G-BOX-BINDING FACTOR 2"/>
    <property type="match status" value="1"/>
</dbReference>
<keyword evidence="3" id="KW-0805">Transcription regulation</keyword>
<evidence type="ECO:0000256" key="6">
    <source>
        <dbReference type="ARBA" id="ARBA00023242"/>
    </source>
</evidence>
<organism evidence="9 10">
    <name type="scientific">Chlamydomonas eustigma</name>
    <dbReference type="NCBI Taxonomy" id="1157962"/>
    <lineage>
        <taxon>Eukaryota</taxon>
        <taxon>Viridiplantae</taxon>
        <taxon>Chlorophyta</taxon>
        <taxon>core chlorophytes</taxon>
        <taxon>Chlorophyceae</taxon>
        <taxon>CS clade</taxon>
        <taxon>Chlamydomonadales</taxon>
        <taxon>Chlamydomonadaceae</taxon>
        <taxon>Chlamydomonas</taxon>
    </lineage>
</organism>
<evidence type="ECO:0000259" key="8">
    <source>
        <dbReference type="PROSITE" id="PS50217"/>
    </source>
</evidence>
<dbReference type="AlphaFoldDB" id="A0A250XEB5"/>
<protein>
    <recommendedName>
        <fullName evidence="8">BZIP domain-containing protein</fullName>
    </recommendedName>
</protein>
<feature type="region of interest" description="Disordered" evidence="7">
    <location>
        <begin position="899"/>
        <end position="950"/>
    </location>
</feature>
<comment type="caution">
    <text evidence="9">The sequence shown here is derived from an EMBL/GenBank/DDBJ whole genome shotgun (WGS) entry which is preliminary data.</text>
</comment>
<dbReference type="InterPro" id="IPR004827">
    <property type="entry name" value="bZIP"/>
</dbReference>
<dbReference type="Proteomes" id="UP000232323">
    <property type="component" value="Unassembled WGS sequence"/>
</dbReference>
<dbReference type="EMBL" id="BEGY01000065">
    <property type="protein sequence ID" value="GAX81424.1"/>
    <property type="molecule type" value="Genomic_DNA"/>
</dbReference>
<feature type="domain" description="BZIP" evidence="8">
    <location>
        <begin position="366"/>
        <end position="429"/>
    </location>
</feature>
<sequence length="950" mass="100668">MSSSSVFNPMQGNDSAFYISNNLDLVTAQFGNPMLSMHQNGTQCLGNAFNIPGTSASLDQQYPSVGTSFLQPPGFLPNFGMPTPSLGNSFPNLTPVPNLFAQHQSQPQSQQQQQSSHHQQHQVPNPNPSNNPGIDAQMQQLAQLQQQLTQLQHQQNQHHQQQQQLLPPASSDPLQMLSQLQQMQAHLSKMAATPLGSLMPGGGGGGGLSANMMNMVAPPGMSSTHMNTFLPQSLHQLPFPHASGPNAFTTMPSIPAGLLPMNHALTAPPGLPSNLLIPPAQAPGTLSLPSHHTLHNTHHTPSTNLPHVPSSVIGAPPPVLGMIVGHGVAGTAACNATIAARNSHHPTAVGASLRGQAALRVRLDEEAKKLKRKECNRESARRSRLRKLAESAGMDVEVDILAEVNSKLADQLERLLHAAQLLKAHNSAMQEALDHKRAGSDVPLILKEAEARGAEAVRSMTGGGSNIVVACGGLLLQRQVLGTGSSSTELEPIGVVQPSSSLTDVNKVERSLHSVAVVEQSSTKITSIGIGEEGASCPIGSVHVVMPGEQAVGVSSGDVAAGAEGGVLHHAGGTLNHAAGSVFLEMVHSEPQAFSLEREKLIHNGQVMTVRNNQLVPAAGVIDAEEDVMMDGAEVGGDADIDSDDKEVEPIMMMHPEEQQYDLGPADTTDGGGRMTVTGEQPVIENNLTAFIGTSSLADHTTGLSEQQVLPPQQMMHAAEDYVLPPAATAAAAAAAEPLNTCSHHSSAAATGRCTAVVPQSYYYDLQQAVLPHNYRERTQQPSSITNPIGDDDQKLLSVVTSMKPDPPAAVHHNDEMPSVTADKFENAAVAHYRQEETAAAVMCLQGEVDADHQYSYPAASQWKKQQHTIFTSGAAGPGLPSSQEGSCFRPASKPLLVNSKLSHNDPTTSHLLALDNNQHPNVHTSEERTWTSSSLAAPQLDHQDRQQQK</sequence>
<keyword evidence="6" id="KW-0539">Nucleus</keyword>
<evidence type="ECO:0000256" key="1">
    <source>
        <dbReference type="ARBA" id="ARBA00004123"/>
    </source>
</evidence>
<name>A0A250XEB5_9CHLO</name>
<proteinExistence type="inferred from homology"/>
<dbReference type="PANTHER" id="PTHR45967">
    <property type="entry name" value="G-BOX-BINDING FACTOR 3-RELATED"/>
    <property type="match status" value="1"/>
</dbReference>
<evidence type="ECO:0000313" key="10">
    <source>
        <dbReference type="Proteomes" id="UP000232323"/>
    </source>
</evidence>
<dbReference type="Pfam" id="PF00170">
    <property type="entry name" value="bZIP_1"/>
    <property type="match status" value="1"/>
</dbReference>
<evidence type="ECO:0000313" key="9">
    <source>
        <dbReference type="EMBL" id="GAX81424.1"/>
    </source>
</evidence>
<feature type="compositionally biased region" description="Low complexity" evidence="7">
    <location>
        <begin position="102"/>
        <end position="166"/>
    </location>
</feature>
<evidence type="ECO:0000256" key="2">
    <source>
        <dbReference type="ARBA" id="ARBA00007163"/>
    </source>
</evidence>
<feature type="region of interest" description="Disordered" evidence="7">
    <location>
        <begin position="80"/>
        <end position="171"/>
    </location>
</feature>
<dbReference type="GO" id="GO:0043565">
    <property type="term" value="F:sequence-specific DNA binding"/>
    <property type="evidence" value="ECO:0007669"/>
    <property type="project" value="InterPro"/>
</dbReference>
<dbReference type="CDD" id="cd14702">
    <property type="entry name" value="bZIP_plant_GBF1"/>
    <property type="match status" value="1"/>
</dbReference>
<dbReference type="InterPro" id="IPR044827">
    <property type="entry name" value="GBF-like"/>
</dbReference>
<dbReference type="InterPro" id="IPR046347">
    <property type="entry name" value="bZIP_sf"/>
</dbReference>
<dbReference type="Gene3D" id="1.20.5.170">
    <property type="match status" value="1"/>
</dbReference>
<feature type="compositionally biased region" description="Polar residues" evidence="7">
    <location>
        <begin position="900"/>
        <end position="924"/>
    </location>
</feature>
<keyword evidence="10" id="KW-1185">Reference proteome</keyword>
<accession>A0A250XEB5</accession>